<feature type="compositionally biased region" description="Basic and acidic residues" evidence="1">
    <location>
        <begin position="106"/>
        <end position="115"/>
    </location>
</feature>
<feature type="compositionally biased region" description="Basic and acidic residues" evidence="1">
    <location>
        <begin position="78"/>
        <end position="96"/>
    </location>
</feature>
<feature type="compositionally biased region" description="Low complexity" evidence="1">
    <location>
        <begin position="205"/>
        <end position="216"/>
    </location>
</feature>
<gene>
    <name evidence="2" type="ORF">BU14_0130s0005</name>
</gene>
<dbReference type="AlphaFoldDB" id="A0A1X6PAD6"/>
<dbReference type="EMBL" id="KV918826">
    <property type="protein sequence ID" value="OSX77851.1"/>
    <property type="molecule type" value="Genomic_DNA"/>
</dbReference>
<accession>A0A1X6PAD6</accession>
<organism evidence="2 3">
    <name type="scientific">Porphyra umbilicalis</name>
    <name type="common">Purple laver</name>
    <name type="synonym">Red alga</name>
    <dbReference type="NCBI Taxonomy" id="2786"/>
    <lineage>
        <taxon>Eukaryota</taxon>
        <taxon>Rhodophyta</taxon>
        <taxon>Bangiophyceae</taxon>
        <taxon>Bangiales</taxon>
        <taxon>Bangiaceae</taxon>
        <taxon>Porphyra</taxon>
    </lineage>
</organism>
<feature type="compositionally biased region" description="Pro residues" evidence="1">
    <location>
        <begin position="118"/>
        <end position="143"/>
    </location>
</feature>
<sequence>MVLGARAPVAAAFATTPHQTLVFVPTEGAGTPSSPRRPPVARLSYCLWQLRGANGVRETQETRRLSTTWSGTGGFRLQDIKKKADPHPPPHSRSTDGRLSPSFRLIDGRLPRSMDGRLPPPPPSPTLYPGSPPRTHPHPPLPRLPRRRGPCPGCPRPPVARPPRLAAAPGPPPPRPRRRKPHSRCEGGFPRRVCRPHLPSPRPRSPTAAARPPLRR</sequence>
<protein>
    <submittedName>
        <fullName evidence="2">Uncharacterized protein</fullName>
    </submittedName>
</protein>
<keyword evidence="3" id="KW-1185">Reference proteome</keyword>
<evidence type="ECO:0000313" key="3">
    <source>
        <dbReference type="Proteomes" id="UP000218209"/>
    </source>
</evidence>
<evidence type="ECO:0000313" key="2">
    <source>
        <dbReference type="EMBL" id="OSX77851.1"/>
    </source>
</evidence>
<proteinExistence type="predicted"/>
<dbReference type="Proteomes" id="UP000218209">
    <property type="component" value="Unassembled WGS sequence"/>
</dbReference>
<feature type="compositionally biased region" description="Pro residues" evidence="1">
    <location>
        <begin position="152"/>
        <end position="161"/>
    </location>
</feature>
<name>A0A1X6PAD6_PORUM</name>
<evidence type="ECO:0000256" key="1">
    <source>
        <dbReference type="SAM" id="MobiDB-lite"/>
    </source>
</evidence>
<feature type="region of interest" description="Disordered" evidence="1">
    <location>
        <begin position="59"/>
        <end position="216"/>
    </location>
</feature>
<reference evidence="2 3" key="1">
    <citation type="submission" date="2017-03" db="EMBL/GenBank/DDBJ databases">
        <title>WGS assembly of Porphyra umbilicalis.</title>
        <authorList>
            <person name="Brawley S.H."/>
            <person name="Blouin N.A."/>
            <person name="Ficko-Blean E."/>
            <person name="Wheeler G.L."/>
            <person name="Lohr M."/>
            <person name="Goodson H.V."/>
            <person name="Jenkins J.W."/>
            <person name="Blaby-Haas C.E."/>
            <person name="Helliwell K.E."/>
            <person name="Chan C."/>
            <person name="Marriage T."/>
            <person name="Bhattacharya D."/>
            <person name="Klein A.S."/>
            <person name="Badis Y."/>
            <person name="Brodie J."/>
            <person name="Cao Y."/>
            <person name="Collen J."/>
            <person name="Dittami S.M."/>
            <person name="Gachon C.M."/>
            <person name="Green B.R."/>
            <person name="Karpowicz S."/>
            <person name="Kim J.W."/>
            <person name="Kudahl U."/>
            <person name="Lin S."/>
            <person name="Michel G."/>
            <person name="Mittag M."/>
            <person name="Olson B.J."/>
            <person name="Pangilinan J."/>
            <person name="Peng Y."/>
            <person name="Qiu H."/>
            <person name="Shu S."/>
            <person name="Singer J.T."/>
            <person name="Smith A.G."/>
            <person name="Sprecher B.N."/>
            <person name="Wagner V."/>
            <person name="Wang W."/>
            <person name="Wang Z.-Y."/>
            <person name="Yan J."/>
            <person name="Yarish C."/>
            <person name="Zoeuner-Riek S."/>
            <person name="Zhuang Y."/>
            <person name="Zou Y."/>
            <person name="Lindquist E.A."/>
            <person name="Grimwood J."/>
            <person name="Barry K."/>
            <person name="Rokhsar D.S."/>
            <person name="Schmutz J."/>
            <person name="Stiller J.W."/>
            <person name="Grossman A.R."/>
            <person name="Prochnik S.E."/>
        </authorList>
    </citation>
    <scope>NUCLEOTIDE SEQUENCE [LARGE SCALE GENOMIC DNA]</scope>
    <source>
        <strain evidence="2">4086291</strain>
    </source>
</reference>